<dbReference type="RefSeq" id="WP_146826832.1">
    <property type="nucleotide sequence ID" value="NZ_BAAAYQ010000001.1"/>
</dbReference>
<evidence type="ECO:0000256" key="7">
    <source>
        <dbReference type="SAM" id="SignalP"/>
    </source>
</evidence>
<feature type="transmembrane region" description="Helical" evidence="6">
    <location>
        <begin position="159"/>
        <end position="178"/>
    </location>
</feature>
<evidence type="ECO:0000256" key="1">
    <source>
        <dbReference type="ARBA" id="ARBA00004196"/>
    </source>
</evidence>
<comment type="subcellular location">
    <subcellularLocation>
        <location evidence="1">Cell envelope</location>
    </subcellularLocation>
</comment>
<dbReference type="OrthoDB" id="5242236at2"/>
<dbReference type="GO" id="GO:0006825">
    <property type="term" value="P:copper ion transport"/>
    <property type="evidence" value="ECO:0007669"/>
    <property type="project" value="InterPro"/>
</dbReference>
<keyword evidence="6" id="KW-0812">Transmembrane</keyword>
<evidence type="ECO:0000256" key="6">
    <source>
        <dbReference type="SAM" id="Phobius"/>
    </source>
</evidence>
<sequence length="190" mass="19538">MRLITPVLLLVTAVLFGWSMPAQAHTSLISSDPTAGSRTEEVPDRIVLTFSEDLRQPSEASLIVDGSALGAEVKVDGPRLVVVPPADAAGGAYQVNYRVVSADGHPITGTHEFTVADQDAVVADEPSATPTAQAAPDEDTAADPKDAAAEDDSVLTSPLLLGVLVAAVALGAAAFLLVRGRSSTPDDDRS</sequence>
<evidence type="ECO:0000313" key="9">
    <source>
        <dbReference type="EMBL" id="GEO89077.1"/>
    </source>
</evidence>
<keyword evidence="6" id="KW-1133">Transmembrane helix</keyword>
<dbReference type="GO" id="GO:0005507">
    <property type="term" value="F:copper ion binding"/>
    <property type="evidence" value="ECO:0007669"/>
    <property type="project" value="InterPro"/>
</dbReference>
<dbReference type="GO" id="GO:0046688">
    <property type="term" value="P:response to copper ion"/>
    <property type="evidence" value="ECO:0007669"/>
    <property type="project" value="InterPro"/>
</dbReference>
<keyword evidence="4" id="KW-0186">Copper</keyword>
<comment type="caution">
    <text evidence="9">The sequence shown here is derived from an EMBL/GenBank/DDBJ whole genome shotgun (WGS) entry which is preliminary data.</text>
</comment>
<name>A0A512HUF1_9ACTN</name>
<dbReference type="GO" id="GO:0005886">
    <property type="term" value="C:plasma membrane"/>
    <property type="evidence" value="ECO:0007669"/>
    <property type="project" value="TreeGrafter"/>
</dbReference>
<evidence type="ECO:0000256" key="5">
    <source>
        <dbReference type="SAM" id="MobiDB-lite"/>
    </source>
</evidence>
<evidence type="ECO:0000256" key="2">
    <source>
        <dbReference type="ARBA" id="ARBA00022723"/>
    </source>
</evidence>
<organism evidence="9 10">
    <name type="scientific">Aeromicrobium flavum</name>
    <dbReference type="NCBI Taxonomy" id="416568"/>
    <lineage>
        <taxon>Bacteria</taxon>
        <taxon>Bacillati</taxon>
        <taxon>Actinomycetota</taxon>
        <taxon>Actinomycetes</taxon>
        <taxon>Propionibacteriales</taxon>
        <taxon>Nocardioidaceae</taxon>
        <taxon>Aeromicrobium</taxon>
    </lineage>
</organism>
<keyword evidence="6" id="KW-0472">Membrane</keyword>
<accession>A0A512HUF1</accession>
<feature type="region of interest" description="Disordered" evidence="5">
    <location>
        <begin position="125"/>
        <end position="151"/>
    </location>
</feature>
<feature type="domain" description="CopC" evidence="8">
    <location>
        <begin position="25"/>
        <end position="115"/>
    </location>
</feature>
<dbReference type="Pfam" id="PF04234">
    <property type="entry name" value="CopC"/>
    <property type="match status" value="1"/>
</dbReference>
<feature type="chain" id="PRO_5021734057" description="CopC domain-containing protein" evidence="7">
    <location>
        <begin position="25"/>
        <end position="190"/>
    </location>
</feature>
<dbReference type="PANTHER" id="PTHR34820">
    <property type="entry name" value="INNER MEMBRANE PROTEIN YEBZ"/>
    <property type="match status" value="1"/>
</dbReference>
<dbReference type="PANTHER" id="PTHR34820:SF4">
    <property type="entry name" value="INNER MEMBRANE PROTEIN YEBZ"/>
    <property type="match status" value="1"/>
</dbReference>
<keyword evidence="3 7" id="KW-0732">Signal</keyword>
<dbReference type="InterPro" id="IPR014755">
    <property type="entry name" value="Cu-Rt/internalin_Ig-like"/>
</dbReference>
<dbReference type="GO" id="GO:0030313">
    <property type="term" value="C:cell envelope"/>
    <property type="evidence" value="ECO:0007669"/>
    <property type="project" value="UniProtKB-SubCell"/>
</dbReference>
<dbReference type="Proteomes" id="UP000321769">
    <property type="component" value="Unassembled WGS sequence"/>
</dbReference>
<dbReference type="GO" id="GO:0042597">
    <property type="term" value="C:periplasmic space"/>
    <property type="evidence" value="ECO:0007669"/>
    <property type="project" value="InterPro"/>
</dbReference>
<dbReference type="SUPFAM" id="SSF81296">
    <property type="entry name" value="E set domains"/>
    <property type="match status" value="1"/>
</dbReference>
<evidence type="ECO:0000256" key="3">
    <source>
        <dbReference type="ARBA" id="ARBA00022729"/>
    </source>
</evidence>
<dbReference type="EMBL" id="BJZQ01000005">
    <property type="protein sequence ID" value="GEO89077.1"/>
    <property type="molecule type" value="Genomic_DNA"/>
</dbReference>
<keyword evidence="2" id="KW-0479">Metal-binding</keyword>
<gene>
    <name evidence="9" type="ORF">AFL01nite_14040</name>
</gene>
<evidence type="ECO:0000259" key="8">
    <source>
        <dbReference type="Pfam" id="PF04234"/>
    </source>
</evidence>
<protein>
    <recommendedName>
        <fullName evidence="8">CopC domain-containing protein</fullName>
    </recommendedName>
</protein>
<dbReference type="Gene3D" id="2.60.40.1220">
    <property type="match status" value="1"/>
</dbReference>
<feature type="signal peptide" evidence="7">
    <location>
        <begin position="1"/>
        <end position="24"/>
    </location>
</feature>
<dbReference type="InterPro" id="IPR007348">
    <property type="entry name" value="CopC_dom"/>
</dbReference>
<reference evidence="9 10" key="1">
    <citation type="submission" date="2019-07" db="EMBL/GenBank/DDBJ databases">
        <title>Whole genome shotgun sequence of Aeromicrobium flavum NBRC 107625.</title>
        <authorList>
            <person name="Hosoyama A."/>
            <person name="Uohara A."/>
            <person name="Ohji S."/>
            <person name="Ichikawa N."/>
        </authorList>
    </citation>
    <scope>NUCLEOTIDE SEQUENCE [LARGE SCALE GENOMIC DNA]</scope>
    <source>
        <strain evidence="9 10">NBRC 107625</strain>
    </source>
</reference>
<evidence type="ECO:0000256" key="4">
    <source>
        <dbReference type="ARBA" id="ARBA00023008"/>
    </source>
</evidence>
<dbReference type="InterPro" id="IPR032694">
    <property type="entry name" value="CopC/D"/>
</dbReference>
<dbReference type="AlphaFoldDB" id="A0A512HUF1"/>
<evidence type="ECO:0000313" key="10">
    <source>
        <dbReference type="Proteomes" id="UP000321769"/>
    </source>
</evidence>
<dbReference type="InterPro" id="IPR014756">
    <property type="entry name" value="Ig_E-set"/>
</dbReference>
<keyword evidence="10" id="KW-1185">Reference proteome</keyword>
<proteinExistence type="predicted"/>